<dbReference type="InterPro" id="IPR003519">
    <property type="entry name" value="OspF/SpvC"/>
</dbReference>
<sequence>MRVETTHIPYISSGTRYALLNAKNPFDTGGLENMSQADIARHANVRFTSNYGAPTYQVAQQASGEIYGGWKVENHGLKKANFPFIKFNRVPPRDESPSVGDKFHISVAPKDLPKAFEIISRLINSEESPINSWKTSDLDRIKGERLSLGGQFTLYPKPDRSDGTYSPEYMGKIQALIKTIEQELHAEGVQPSDHKPDSDVAAPEWGYVSYRNEIRSDRHGSEEQSALLRNEPFFKLVGATA</sequence>
<evidence type="ECO:0000256" key="3">
    <source>
        <dbReference type="ARBA" id="ARBA00022525"/>
    </source>
</evidence>
<dbReference type="AlphaFoldDB" id="A0A1H3SHY8"/>
<evidence type="ECO:0000313" key="7">
    <source>
        <dbReference type="Proteomes" id="UP000182902"/>
    </source>
</evidence>
<keyword evidence="3" id="KW-0964">Secreted</keyword>
<comment type="similarity">
    <text evidence="2">Belongs to the phosphothreonine lyase family.</text>
</comment>
<evidence type="ECO:0000256" key="2">
    <source>
        <dbReference type="ARBA" id="ARBA00009168"/>
    </source>
</evidence>
<dbReference type="RefSeq" id="WP_244160739.1">
    <property type="nucleotide sequence ID" value="NZ_FNOX01000009.1"/>
</dbReference>
<dbReference type="InterPro" id="IPR038498">
    <property type="entry name" value="OspF/SpvC_sf"/>
</dbReference>
<accession>A0A1H3SHY8</accession>
<dbReference type="Pfam" id="PF03536">
    <property type="entry name" value="VRP3"/>
    <property type="match status" value="1"/>
</dbReference>
<dbReference type="Proteomes" id="UP000182902">
    <property type="component" value="Unassembled WGS sequence"/>
</dbReference>
<dbReference type="GO" id="GO:0016829">
    <property type="term" value="F:lyase activity"/>
    <property type="evidence" value="ECO:0007669"/>
    <property type="project" value="UniProtKB-KW"/>
</dbReference>
<keyword evidence="5 6" id="KW-0456">Lyase</keyword>
<evidence type="ECO:0000256" key="1">
    <source>
        <dbReference type="ARBA" id="ARBA00004613"/>
    </source>
</evidence>
<dbReference type="Gene3D" id="3.30.2430.10">
    <property type="entry name" value="phosphothreonine lyase"/>
    <property type="match status" value="1"/>
</dbReference>
<reference evidence="6 7" key="1">
    <citation type="submission" date="2016-10" db="EMBL/GenBank/DDBJ databases">
        <authorList>
            <person name="de Groot N.N."/>
        </authorList>
    </citation>
    <scope>NUCLEOTIDE SEQUENCE [LARGE SCALE GENOMIC DNA]</scope>
    <source>
        <strain evidence="6 7">ICMP 14252</strain>
    </source>
</reference>
<protein>
    <submittedName>
        <fullName evidence="6">Phosphothreonine lyase</fullName>
    </submittedName>
</protein>
<dbReference type="EMBL" id="FNOX01000009">
    <property type="protein sequence ID" value="SDZ37347.1"/>
    <property type="molecule type" value="Genomic_DNA"/>
</dbReference>
<gene>
    <name evidence="6" type="ORF">SAMN05216247_109190</name>
</gene>
<proteinExistence type="inferred from homology"/>
<keyword evidence="4" id="KW-0843">Virulence</keyword>
<evidence type="ECO:0000313" key="6">
    <source>
        <dbReference type="EMBL" id="SDZ37347.1"/>
    </source>
</evidence>
<comment type="subcellular location">
    <subcellularLocation>
        <location evidence="1">Secreted</location>
    </subcellularLocation>
</comment>
<evidence type="ECO:0000256" key="5">
    <source>
        <dbReference type="ARBA" id="ARBA00023239"/>
    </source>
</evidence>
<evidence type="ECO:0000256" key="4">
    <source>
        <dbReference type="ARBA" id="ARBA00023026"/>
    </source>
</evidence>
<organism evidence="6 7">
    <name type="scientific">Pseudomonas salomonii</name>
    <dbReference type="NCBI Taxonomy" id="191391"/>
    <lineage>
        <taxon>Bacteria</taxon>
        <taxon>Pseudomonadati</taxon>
        <taxon>Pseudomonadota</taxon>
        <taxon>Gammaproteobacteria</taxon>
        <taxon>Pseudomonadales</taxon>
        <taxon>Pseudomonadaceae</taxon>
        <taxon>Pseudomonas</taxon>
    </lineage>
</organism>
<name>A0A1H3SHY8_9PSED</name>
<dbReference type="GO" id="GO:0005576">
    <property type="term" value="C:extracellular region"/>
    <property type="evidence" value="ECO:0007669"/>
    <property type="project" value="UniProtKB-SubCell"/>
</dbReference>